<reference evidence="4 5" key="1">
    <citation type="submission" date="2016-07" db="EMBL/GenBank/DDBJ databases">
        <title>Draft genome of the white-rot fungus Obba rivulosa 3A-2.</title>
        <authorList>
            <consortium name="DOE Joint Genome Institute"/>
            <person name="Miettinen O."/>
            <person name="Riley R."/>
            <person name="Acob R."/>
            <person name="Barry K."/>
            <person name="Cullen D."/>
            <person name="De Vries R."/>
            <person name="Hainaut M."/>
            <person name="Hatakka A."/>
            <person name="Henrissat B."/>
            <person name="Hilden K."/>
            <person name="Kuo R."/>
            <person name="Labutti K."/>
            <person name="Lipzen A."/>
            <person name="Makela M.R."/>
            <person name="Sandor L."/>
            <person name="Spatafora J.W."/>
            <person name="Grigoriev I.V."/>
            <person name="Hibbett D.S."/>
        </authorList>
    </citation>
    <scope>NUCLEOTIDE SEQUENCE [LARGE SCALE GENOMIC DNA]</scope>
    <source>
        <strain evidence="4 5">3A-2</strain>
    </source>
</reference>
<dbReference type="Proteomes" id="UP000250043">
    <property type="component" value="Unassembled WGS sequence"/>
</dbReference>
<feature type="coiled-coil region" evidence="1">
    <location>
        <begin position="91"/>
        <end position="118"/>
    </location>
</feature>
<accession>A0A8E2DKB8</accession>
<dbReference type="EMBL" id="KV722417">
    <property type="protein sequence ID" value="OCH89891.1"/>
    <property type="molecule type" value="Genomic_DNA"/>
</dbReference>
<proteinExistence type="predicted"/>
<dbReference type="AlphaFoldDB" id="A0A8E2DKB8"/>
<sequence length="445" mass="49022">MFECFTRPLVWIFLTLSSTFASLAAAIAGSQPLDDHDSAYTNGRAKASVPRKTHRTSREVARSLESGDKHRVEIEGLHERLSGMEEASYRKDEELTALRRREQEREELLAQMARSAQEESHKNALLQDQLGTLTVVRRNEASLLESRTSELRAAQVYLSKADAFSDADVQERLETLSANIFQCAAQLADTFPYKSAKSAKPNAPRMRDRAALRKRVAQSIESGLTQALETAGDRLDTLLVQTAAQACMSRFFLEVITSWDLGATGTGQSAANIYAQLLQTEYQAVASRWRALTRKGLRIMSESGPGDVAPLKTRAVNQLGDIIVLCGIGGDGDPYKLISEKYGSRLQEAAEQALELRKVIGEDVVACDFKPVYVSDGDIFLPDSMDDAFGNGDHHAADEKVMCTVTMGLERIEKSERDGVQRTLLLKPGVALQGLPVELEEAREV</sequence>
<organism evidence="4 5">
    <name type="scientific">Obba rivulosa</name>
    <dbReference type="NCBI Taxonomy" id="1052685"/>
    <lineage>
        <taxon>Eukaryota</taxon>
        <taxon>Fungi</taxon>
        <taxon>Dikarya</taxon>
        <taxon>Basidiomycota</taxon>
        <taxon>Agaricomycotina</taxon>
        <taxon>Agaricomycetes</taxon>
        <taxon>Polyporales</taxon>
        <taxon>Gelatoporiaceae</taxon>
        <taxon>Obba</taxon>
    </lineage>
</organism>
<evidence type="ECO:0000313" key="4">
    <source>
        <dbReference type="EMBL" id="OCH89891.1"/>
    </source>
</evidence>
<evidence type="ECO:0000256" key="3">
    <source>
        <dbReference type="SAM" id="SignalP"/>
    </source>
</evidence>
<keyword evidence="3" id="KW-0732">Signal</keyword>
<gene>
    <name evidence="4" type="ORF">OBBRIDRAFT_888123</name>
</gene>
<evidence type="ECO:0000256" key="1">
    <source>
        <dbReference type="SAM" id="Coils"/>
    </source>
</evidence>
<dbReference type="OrthoDB" id="3147752at2759"/>
<feature type="region of interest" description="Disordered" evidence="2">
    <location>
        <begin position="33"/>
        <end position="56"/>
    </location>
</feature>
<evidence type="ECO:0000256" key="2">
    <source>
        <dbReference type="SAM" id="MobiDB-lite"/>
    </source>
</evidence>
<feature type="chain" id="PRO_5034377951" evidence="3">
    <location>
        <begin position="25"/>
        <end position="445"/>
    </location>
</feature>
<feature type="signal peptide" evidence="3">
    <location>
        <begin position="1"/>
        <end position="24"/>
    </location>
</feature>
<keyword evidence="1" id="KW-0175">Coiled coil</keyword>
<protein>
    <submittedName>
        <fullName evidence="4">Uncharacterized protein</fullName>
    </submittedName>
</protein>
<keyword evidence="5" id="KW-1185">Reference proteome</keyword>
<evidence type="ECO:0000313" key="5">
    <source>
        <dbReference type="Proteomes" id="UP000250043"/>
    </source>
</evidence>
<name>A0A8E2DKB8_9APHY</name>